<dbReference type="GO" id="GO:0008233">
    <property type="term" value="F:peptidase activity"/>
    <property type="evidence" value="ECO:0007669"/>
    <property type="project" value="UniProtKB-KW"/>
</dbReference>
<dbReference type="Proteomes" id="UP000198661">
    <property type="component" value="Unassembled WGS sequence"/>
</dbReference>
<keyword evidence="2" id="KW-0812">Transmembrane</keyword>
<keyword evidence="4" id="KW-0645">Protease</keyword>
<dbReference type="GO" id="GO:0006508">
    <property type="term" value="P:proteolysis"/>
    <property type="evidence" value="ECO:0007669"/>
    <property type="project" value="UniProtKB-KW"/>
</dbReference>
<proteinExistence type="predicted"/>
<keyword evidence="2" id="KW-1133">Transmembrane helix</keyword>
<keyword evidence="2" id="KW-0472">Membrane</keyword>
<accession>A0A1I2L0M1</accession>
<feature type="coiled-coil region" evidence="1">
    <location>
        <begin position="214"/>
        <end position="248"/>
    </location>
</feature>
<protein>
    <submittedName>
        <fullName evidence="4">Regulator of protease activity HflC, stomatin/prohibitin superfamily</fullName>
    </submittedName>
</protein>
<organism evidence="4 5">
    <name type="scientific">Planifilum fulgidum</name>
    <dbReference type="NCBI Taxonomy" id="201973"/>
    <lineage>
        <taxon>Bacteria</taxon>
        <taxon>Bacillati</taxon>
        <taxon>Bacillota</taxon>
        <taxon>Bacilli</taxon>
        <taxon>Bacillales</taxon>
        <taxon>Thermoactinomycetaceae</taxon>
        <taxon>Planifilum</taxon>
    </lineage>
</organism>
<dbReference type="GO" id="GO:0016020">
    <property type="term" value="C:membrane"/>
    <property type="evidence" value="ECO:0007669"/>
    <property type="project" value="InterPro"/>
</dbReference>
<dbReference type="InterPro" id="IPR001107">
    <property type="entry name" value="Band_7"/>
</dbReference>
<feature type="transmembrane region" description="Helical" evidence="2">
    <location>
        <begin position="20"/>
        <end position="42"/>
    </location>
</feature>
<dbReference type="STRING" id="201973.SAMN04488025_10383"/>
<reference evidence="4 5" key="1">
    <citation type="submission" date="2016-10" db="EMBL/GenBank/DDBJ databases">
        <authorList>
            <person name="de Groot N.N."/>
        </authorList>
    </citation>
    <scope>NUCLEOTIDE SEQUENCE [LARGE SCALE GENOMIC DNA]</scope>
    <source>
        <strain evidence="4 5">DSM 44945</strain>
    </source>
</reference>
<keyword evidence="4" id="KW-0378">Hydrolase</keyword>
<keyword evidence="5" id="KW-1185">Reference proteome</keyword>
<sequence>MNNAENAQHPALPNRPNRSFHVGAAVVGVALVLIVILAFLMIARIEPGFAGVVYSPSGGVEEDMLNQGWHIIAPFKRVTEYPVSTETVYLSKDGDDGDHSFDISTKDGKNVNVDVVYSYHMDPEKLPAIFTKFRGQESDLIEAGFMKDRLKEAIQEVTTQYDVMEVYGEKRSELNRKVFEKFRDSLAPHGIIVETFNFSAIRPDKESLKAIQEKVNAKQRLETLKVQREQAKVQAEKLKIEAQGKAEAKVIEAKAQAEANRILRASLSPVLVQYETVKRWNGQLPMMTGGNAMLNLPSNWFVSSSESKGK</sequence>
<keyword evidence="1" id="KW-0175">Coiled coil</keyword>
<dbReference type="SUPFAM" id="SSF117892">
    <property type="entry name" value="Band 7/SPFH domain"/>
    <property type="match status" value="1"/>
</dbReference>
<dbReference type="CDD" id="cd03401">
    <property type="entry name" value="SPFH_prohibitin"/>
    <property type="match status" value="1"/>
</dbReference>
<dbReference type="RefSeq" id="WP_177198934.1">
    <property type="nucleotide sequence ID" value="NZ_FOOK01000003.1"/>
</dbReference>
<dbReference type="InterPro" id="IPR000163">
    <property type="entry name" value="Prohibitin"/>
</dbReference>
<dbReference type="Gene3D" id="3.30.479.30">
    <property type="entry name" value="Band 7 domain"/>
    <property type="match status" value="1"/>
</dbReference>
<evidence type="ECO:0000256" key="2">
    <source>
        <dbReference type="SAM" id="Phobius"/>
    </source>
</evidence>
<gene>
    <name evidence="4" type="ORF">SAMN04488025_10383</name>
</gene>
<dbReference type="SMART" id="SM00244">
    <property type="entry name" value="PHB"/>
    <property type="match status" value="1"/>
</dbReference>
<name>A0A1I2L0M1_9BACL</name>
<evidence type="ECO:0000256" key="1">
    <source>
        <dbReference type="SAM" id="Coils"/>
    </source>
</evidence>
<dbReference type="InterPro" id="IPR036013">
    <property type="entry name" value="Band_7/SPFH_dom_sf"/>
</dbReference>
<dbReference type="PANTHER" id="PTHR23222">
    <property type="entry name" value="PROHIBITIN"/>
    <property type="match status" value="1"/>
</dbReference>
<dbReference type="EMBL" id="FOOK01000003">
    <property type="protein sequence ID" value="SFF70987.1"/>
    <property type="molecule type" value="Genomic_DNA"/>
</dbReference>
<feature type="domain" description="Band 7" evidence="3">
    <location>
        <begin position="40"/>
        <end position="215"/>
    </location>
</feature>
<evidence type="ECO:0000313" key="4">
    <source>
        <dbReference type="EMBL" id="SFF70987.1"/>
    </source>
</evidence>
<evidence type="ECO:0000259" key="3">
    <source>
        <dbReference type="SMART" id="SM00244"/>
    </source>
</evidence>
<dbReference type="Pfam" id="PF01145">
    <property type="entry name" value="Band_7"/>
    <property type="match status" value="1"/>
</dbReference>
<evidence type="ECO:0000313" key="5">
    <source>
        <dbReference type="Proteomes" id="UP000198661"/>
    </source>
</evidence>
<dbReference type="AlphaFoldDB" id="A0A1I2L0M1"/>
<dbReference type="PANTHER" id="PTHR23222:SF0">
    <property type="entry name" value="PROHIBITIN 1"/>
    <property type="match status" value="1"/>
</dbReference>